<evidence type="ECO:0000313" key="3">
    <source>
        <dbReference type="EMBL" id="RJO75857.1"/>
    </source>
</evidence>
<evidence type="ECO:0000256" key="2">
    <source>
        <dbReference type="SAM" id="Phobius"/>
    </source>
</evidence>
<evidence type="ECO:0008006" key="5">
    <source>
        <dbReference type="Google" id="ProtNLM"/>
    </source>
</evidence>
<dbReference type="GO" id="GO:0016042">
    <property type="term" value="P:lipid catabolic process"/>
    <property type="evidence" value="ECO:0007669"/>
    <property type="project" value="InterPro"/>
</dbReference>
<dbReference type="Proteomes" id="UP000266677">
    <property type="component" value="Unassembled WGS sequence"/>
</dbReference>
<feature type="region of interest" description="Disordered" evidence="1">
    <location>
        <begin position="1"/>
        <end position="20"/>
    </location>
</feature>
<evidence type="ECO:0000256" key="1">
    <source>
        <dbReference type="SAM" id="MobiDB-lite"/>
    </source>
</evidence>
<proteinExistence type="predicted"/>
<reference evidence="3 4" key="1">
    <citation type="submission" date="2018-09" db="EMBL/GenBank/DDBJ databases">
        <title>YIM PH21274 draft genome.</title>
        <authorList>
            <person name="Miao C."/>
        </authorList>
    </citation>
    <scope>NUCLEOTIDE SEQUENCE [LARGE SCALE GENOMIC DNA]</scope>
    <source>
        <strain evidence="3 4">YIM PH 21724</strain>
    </source>
</reference>
<dbReference type="InterPro" id="IPR029058">
    <property type="entry name" value="AB_hydrolase_fold"/>
</dbReference>
<dbReference type="EMBL" id="QZFU01000017">
    <property type="protein sequence ID" value="RJO75857.1"/>
    <property type="molecule type" value="Genomic_DNA"/>
</dbReference>
<name>A0A3A4JY93_9NOCA</name>
<keyword evidence="4" id="KW-1185">Reference proteome</keyword>
<evidence type="ECO:0000313" key="4">
    <source>
        <dbReference type="Proteomes" id="UP000266677"/>
    </source>
</evidence>
<accession>A0A3A4JY93</accession>
<dbReference type="SUPFAM" id="SSF53474">
    <property type="entry name" value="alpha/beta-Hydrolases"/>
    <property type="match status" value="1"/>
</dbReference>
<organism evidence="3 4">
    <name type="scientific">Nocardia panacis</name>
    <dbReference type="NCBI Taxonomy" id="2340916"/>
    <lineage>
        <taxon>Bacteria</taxon>
        <taxon>Bacillati</taxon>
        <taxon>Actinomycetota</taxon>
        <taxon>Actinomycetes</taxon>
        <taxon>Mycobacteriales</taxon>
        <taxon>Nocardiaceae</taxon>
        <taxon>Nocardia</taxon>
    </lineage>
</organism>
<keyword evidence="2" id="KW-0812">Transmembrane</keyword>
<dbReference type="Pfam" id="PF03583">
    <property type="entry name" value="LIP"/>
    <property type="match status" value="1"/>
</dbReference>
<keyword evidence="2" id="KW-1133">Transmembrane helix</keyword>
<sequence>MHGKPGPADRSQRSASAVAAQPVPCGRMFQKLHRRTTPLRRVALAAVSLGVCASVAFAIPSATANVQDAGRLSGVGLLDPAASFAKAGAAFQLTYTTTDQHHAPAQASGALYVPPGLPPQGGWPLIVWAHGTTGIGDDCAPSRHPQSDRNTAYFNEILNAGYAVLAPDYQGLGTGGNFSYYNTGVEGRSILDAVAAVRTAPVPVADRWVVIGQSEGAHAAMSAASLYAEDPNGRAAGLSGVIATGLRTNPGPSLREMFRRSSTGSGNQVGYAAYFLSALRELNPDRVDPYLSDFGRDYLENARTECLSELVKRAGGRRPAALVADPDAPTPTFEADIAALAGLRDDRFTSDLLIGYGTSDIDVPPTNTENYGKQLQQNNSGVRVTVKRYDGKDHSGAFLASLPDAMDFLKNHLR</sequence>
<gene>
    <name evidence="3" type="ORF">D5S18_13890</name>
</gene>
<feature type="transmembrane region" description="Helical" evidence="2">
    <location>
        <begin position="42"/>
        <end position="62"/>
    </location>
</feature>
<dbReference type="PANTHER" id="PTHR34853:SF1">
    <property type="entry name" value="LIPASE 5"/>
    <property type="match status" value="1"/>
</dbReference>
<protein>
    <recommendedName>
        <fullName evidence="5">Lipase</fullName>
    </recommendedName>
</protein>
<dbReference type="InterPro" id="IPR005152">
    <property type="entry name" value="Lipase_secreted"/>
</dbReference>
<dbReference type="AlphaFoldDB" id="A0A3A4JY93"/>
<dbReference type="PIRSF" id="PIRSF029171">
    <property type="entry name" value="Esterase_LipA"/>
    <property type="match status" value="1"/>
</dbReference>
<dbReference type="Gene3D" id="3.40.50.1820">
    <property type="entry name" value="alpha/beta hydrolase"/>
    <property type="match status" value="2"/>
</dbReference>
<dbReference type="GO" id="GO:0004806">
    <property type="term" value="F:triacylglycerol lipase activity"/>
    <property type="evidence" value="ECO:0007669"/>
    <property type="project" value="InterPro"/>
</dbReference>
<comment type="caution">
    <text evidence="3">The sequence shown here is derived from an EMBL/GenBank/DDBJ whole genome shotgun (WGS) entry which is preliminary data.</text>
</comment>
<dbReference type="PANTHER" id="PTHR34853">
    <property type="match status" value="1"/>
</dbReference>
<keyword evidence="2" id="KW-0472">Membrane</keyword>